<dbReference type="AlphaFoldDB" id="A0AAV8QKI1"/>
<keyword evidence="3" id="KW-1185">Reference proteome</keyword>
<reference evidence="2 3" key="1">
    <citation type="submission" date="2022-12" db="EMBL/GenBank/DDBJ databases">
        <title>Chromosome-scale assembly of the Ensete ventricosum genome.</title>
        <authorList>
            <person name="Dussert Y."/>
            <person name="Stocks J."/>
            <person name="Wendawek A."/>
            <person name="Woldeyes F."/>
            <person name="Nichols R.A."/>
            <person name="Borrell J.S."/>
        </authorList>
    </citation>
    <scope>NUCLEOTIDE SEQUENCE [LARGE SCALE GENOMIC DNA]</scope>
    <source>
        <strain evidence="3">cv. Maze</strain>
        <tissue evidence="2">Seeds</tissue>
    </source>
</reference>
<comment type="caution">
    <text evidence="2">The sequence shown here is derived from an EMBL/GenBank/DDBJ whole genome shotgun (WGS) entry which is preliminary data.</text>
</comment>
<evidence type="ECO:0000313" key="3">
    <source>
        <dbReference type="Proteomes" id="UP001222027"/>
    </source>
</evidence>
<name>A0AAV8QKI1_ENSVE</name>
<evidence type="ECO:0000256" key="1">
    <source>
        <dbReference type="SAM" id="MobiDB-lite"/>
    </source>
</evidence>
<feature type="region of interest" description="Disordered" evidence="1">
    <location>
        <begin position="1"/>
        <end position="23"/>
    </location>
</feature>
<sequence length="98" mass="9898">MVGVGEVGDEGGPSDDVATVLGGSEGEHGLFELATLGKEVDELGMEEGDREGVGGDEVGVDLRGMPWVGCLCHGGISEEGGEMGESERGVGCAMVVME</sequence>
<dbReference type="EMBL" id="JAQQAF010000007">
    <property type="protein sequence ID" value="KAJ8472307.1"/>
    <property type="molecule type" value="Genomic_DNA"/>
</dbReference>
<organism evidence="2 3">
    <name type="scientific">Ensete ventricosum</name>
    <name type="common">Abyssinian banana</name>
    <name type="synonym">Musa ensete</name>
    <dbReference type="NCBI Taxonomy" id="4639"/>
    <lineage>
        <taxon>Eukaryota</taxon>
        <taxon>Viridiplantae</taxon>
        <taxon>Streptophyta</taxon>
        <taxon>Embryophyta</taxon>
        <taxon>Tracheophyta</taxon>
        <taxon>Spermatophyta</taxon>
        <taxon>Magnoliopsida</taxon>
        <taxon>Liliopsida</taxon>
        <taxon>Zingiberales</taxon>
        <taxon>Musaceae</taxon>
        <taxon>Ensete</taxon>
    </lineage>
</organism>
<proteinExistence type="predicted"/>
<dbReference type="Proteomes" id="UP001222027">
    <property type="component" value="Unassembled WGS sequence"/>
</dbReference>
<gene>
    <name evidence="2" type="ORF">OPV22_026650</name>
</gene>
<evidence type="ECO:0000313" key="2">
    <source>
        <dbReference type="EMBL" id="KAJ8472307.1"/>
    </source>
</evidence>
<accession>A0AAV8QKI1</accession>
<protein>
    <submittedName>
        <fullName evidence="2">Uncharacterized protein</fullName>
    </submittedName>
</protein>